<evidence type="ECO:0000256" key="12">
    <source>
        <dbReference type="PROSITE-ProRule" id="PRU00723"/>
    </source>
</evidence>
<dbReference type="InterPro" id="IPR057674">
    <property type="entry name" value="Znf-CCCH_RBM22"/>
</dbReference>
<evidence type="ECO:0000313" key="15">
    <source>
        <dbReference type="EMBL" id="KAK2961476.1"/>
    </source>
</evidence>
<feature type="zinc finger region" description="C3H1-type" evidence="12">
    <location>
        <begin position="153"/>
        <end position="180"/>
    </location>
</feature>
<organism evidence="15 16">
    <name type="scientific">Blattamonas nauphoetae</name>
    <dbReference type="NCBI Taxonomy" id="2049346"/>
    <lineage>
        <taxon>Eukaryota</taxon>
        <taxon>Metamonada</taxon>
        <taxon>Preaxostyla</taxon>
        <taxon>Oxymonadida</taxon>
        <taxon>Blattamonas</taxon>
    </lineage>
</organism>
<dbReference type="InterPro" id="IPR000571">
    <property type="entry name" value="Znf_CCCH"/>
</dbReference>
<evidence type="ECO:0000256" key="9">
    <source>
        <dbReference type="ARBA" id="ARBA00022884"/>
    </source>
</evidence>
<dbReference type="Pfam" id="PF25584">
    <property type="entry name" value="zf-CCCH_RBM22"/>
    <property type="match status" value="1"/>
</dbReference>
<feature type="region of interest" description="Disordered" evidence="13">
    <location>
        <begin position="209"/>
        <end position="239"/>
    </location>
</feature>
<keyword evidence="16" id="KW-1185">Reference proteome</keyword>
<keyword evidence="8 12" id="KW-0862">Zinc</keyword>
<gene>
    <name evidence="15" type="ORF">BLNAU_3598</name>
</gene>
<accession>A0ABQ9YCT7</accession>
<protein>
    <submittedName>
        <fullName evidence="15">Pre-mRNA-splicing factor RBM22</fullName>
    </submittedName>
</protein>
<dbReference type="Pfam" id="PF21369">
    <property type="entry name" value="STL11_N"/>
    <property type="match status" value="1"/>
</dbReference>
<evidence type="ECO:0000313" key="16">
    <source>
        <dbReference type="Proteomes" id="UP001281761"/>
    </source>
</evidence>
<evidence type="ECO:0000256" key="5">
    <source>
        <dbReference type="ARBA" id="ARBA00022723"/>
    </source>
</evidence>
<dbReference type="SUPFAM" id="SSF90229">
    <property type="entry name" value="CCCH zinc finger"/>
    <property type="match status" value="1"/>
</dbReference>
<keyword evidence="10" id="KW-0508">mRNA splicing</keyword>
<evidence type="ECO:0000256" key="7">
    <source>
        <dbReference type="ARBA" id="ARBA00022771"/>
    </source>
</evidence>
<keyword evidence="3" id="KW-0963">Cytoplasm</keyword>
<dbReference type="InterPro" id="IPR048995">
    <property type="entry name" value="STL11/RBM22-like_N"/>
</dbReference>
<evidence type="ECO:0000256" key="13">
    <source>
        <dbReference type="SAM" id="MobiDB-lite"/>
    </source>
</evidence>
<evidence type="ECO:0000256" key="8">
    <source>
        <dbReference type="ARBA" id="ARBA00022833"/>
    </source>
</evidence>
<proteinExistence type="predicted"/>
<dbReference type="InterPro" id="IPR036855">
    <property type="entry name" value="Znf_CCCH_sf"/>
</dbReference>
<evidence type="ECO:0000259" key="14">
    <source>
        <dbReference type="PROSITE" id="PS50103"/>
    </source>
</evidence>
<keyword evidence="5 12" id="KW-0479">Metal-binding</keyword>
<keyword evidence="11" id="KW-0539">Nucleus</keyword>
<dbReference type="SMART" id="SM00356">
    <property type="entry name" value="ZnF_C3H1"/>
    <property type="match status" value="1"/>
</dbReference>
<keyword evidence="9" id="KW-0694">RNA-binding</keyword>
<feature type="domain" description="C3H1-type" evidence="14">
    <location>
        <begin position="153"/>
        <end position="180"/>
    </location>
</feature>
<evidence type="ECO:0000256" key="11">
    <source>
        <dbReference type="ARBA" id="ARBA00023242"/>
    </source>
</evidence>
<dbReference type="Gene3D" id="4.10.1000.10">
    <property type="entry name" value="Zinc finger, CCCH-type"/>
    <property type="match status" value="1"/>
</dbReference>
<evidence type="ECO:0000256" key="10">
    <source>
        <dbReference type="ARBA" id="ARBA00023187"/>
    </source>
</evidence>
<keyword evidence="6" id="KW-0747">Spliceosome</keyword>
<comment type="caution">
    <text evidence="15">The sequence shown here is derived from an EMBL/GenBank/DDBJ whole genome shotgun (WGS) entry which is preliminary data.</text>
</comment>
<dbReference type="Proteomes" id="UP001281761">
    <property type="component" value="Unassembled WGS sequence"/>
</dbReference>
<dbReference type="PANTHER" id="PTHR14089:SF6">
    <property type="entry name" value="PRE-MRNA-SPLICING FACTOR RBM22"/>
    <property type="match status" value="1"/>
</dbReference>
<comment type="subcellular location">
    <subcellularLocation>
        <location evidence="2">Cytoplasm</location>
    </subcellularLocation>
    <subcellularLocation>
        <location evidence="1">Nucleus</location>
    </subcellularLocation>
</comment>
<name>A0ABQ9YCT7_9EUKA</name>
<reference evidence="15 16" key="1">
    <citation type="journal article" date="2022" name="bioRxiv">
        <title>Genomics of Preaxostyla Flagellates Illuminates Evolutionary Transitions and the Path Towards Mitochondrial Loss.</title>
        <authorList>
            <person name="Novak L.V.F."/>
            <person name="Treitli S.C."/>
            <person name="Pyrih J."/>
            <person name="Halakuc P."/>
            <person name="Pipaliya S.V."/>
            <person name="Vacek V."/>
            <person name="Brzon O."/>
            <person name="Soukal P."/>
            <person name="Eme L."/>
            <person name="Dacks J.B."/>
            <person name="Karnkowska A."/>
            <person name="Elias M."/>
            <person name="Hampl V."/>
        </authorList>
    </citation>
    <scope>NUCLEOTIDE SEQUENCE [LARGE SCALE GENOMIC DNA]</scope>
    <source>
        <strain evidence="15">NAU3</strain>
        <tissue evidence="15">Gut</tissue>
    </source>
</reference>
<evidence type="ECO:0000256" key="1">
    <source>
        <dbReference type="ARBA" id="ARBA00004123"/>
    </source>
</evidence>
<dbReference type="EMBL" id="JARBJD010000016">
    <property type="protein sequence ID" value="KAK2961476.1"/>
    <property type="molecule type" value="Genomic_DNA"/>
</dbReference>
<evidence type="ECO:0000256" key="6">
    <source>
        <dbReference type="ARBA" id="ARBA00022728"/>
    </source>
</evidence>
<keyword evidence="4" id="KW-0507">mRNA processing</keyword>
<dbReference type="PROSITE" id="PS50103">
    <property type="entry name" value="ZF_C3H1"/>
    <property type="match status" value="1"/>
</dbReference>
<dbReference type="PANTHER" id="PTHR14089">
    <property type="entry name" value="PRE-MRNA-SPLICING FACTOR RBM22"/>
    <property type="match status" value="1"/>
</dbReference>
<evidence type="ECO:0000256" key="2">
    <source>
        <dbReference type="ARBA" id="ARBA00004496"/>
    </source>
</evidence>
<evidence type="ECO:0000256" key="3">
    <source>
        <dbReference type="ARBA" id="ARBA00022490"/>
    </source>
</evidence>
<keyword evidence="7 12" id="KW-0863">Zinc-finger</keyword>
<dbReference type="InterPro" id="IPR039171">
    <property type="entry name" value="Cwc2/Slt11"/>
</dbReference>
<evidence type="ECO:0000256" key="4">
    <source>
        <dbReference type="ARBA" id="ARBA00022664"/>
    </source>
</evidence>
<sequence>MAQQDEFPIVCETCLGTNPHIKMTREPFGKECKICNRPFTIFRWKPQMPGMESRYKKTEICQQCAKEKNVCQTCLLDLQHGLPIQVRDALLAQGQETAASVETAALSQVNLDYHFALKRLRGEEPQPQTSDTVSDAVKQSIAKLSHDKPYFKRNRPHVCSFWVKGECKRGDECPYLHEAPKTGPLAHQNIKDRYHGTNDPVAQKMLERLEAQKKKTKQMSGALKKPTTGSLRAGRRDYD</sequence>